<reference evidence="2 3" key="1">
    <citation type="journal article" date="2019" name="Commun. Biol.">
        <title>The bagworm genome reveals a unique fibroin gene that provides high tensile strength.</title>
        <authorList>
            <person name="Kono N."/>
            <person name="Nakamura H."/>
            <person name="Ohtoshi R."/>
            <person name="Tomita M."/>
            <person name="Numata K."/>
            <person name="Arakawa K."/>
        </authorList>
    </citation>
    <scope>NUCLEOTIDE SEQUENCE [LARGE SCALE GENOMIC DNA]</scope>
</reference>
<accession>A0A4C1X9K8</accession>
<comment type="caution">
    <text evidence="2">The sequence shown here is derived from an EMBL/GenBank/DDBJ whole genome shotgun (WGS) entry which is preliminary data.</text>
</comment>
<organism evidence="2 3">
    <name type="scientific">Eumeta variegata</name>
    <name type="common">Bagworm moth</name>
    <name type="synonym">Eumeta japonica</name>
    <dbReference type="NCBI Taxonomy" id="151549"/>
    <lineage>
        <taxon>Eukaryota</taxon>
        <taxon>Metazoa</taxon>
        <taxon>Ecdysozoa</taxon>
        <taxon>Arthropoda</taxon>
        <taxon>Hexapoda</taxon>
        <taxon>Insecta</taxon>
        <taxon>Pterygota</taxon>
        <taxon>Neoptera</taxon>
        <taxon>Endopterygota</taxon>
        <taxon>Lepidoptera</taxon>
        <taxon>Glossata</taxon>
        <taxon>Ditrysia</taxon>
        <taxon>Tineoidea</taxon>
        <taxon>Psychidae</taxon>
        <taxon>Oiketicinae</taxon>
        <taxon>Eumeta</taxon>
    </lineage>
</organism>
<evidence type="ECO:0000313" key="3">
    <source>
        <dbReference type="Proteomes" id="UP000299102"/>
    </source>
</evidence>
<dbReference type="AlphaFoldDB" id="A0A4C1X9K8"/>
<keyword evidence="3" id="KW-1185">Reference proteome</keyword>
<dbReference type="OrthoDB" id="10519127at2759"/>
<evidence type="ECO:0000313" key="2">
    <source>
        <dbReference type="EMBL" id="GBP59034.1"/>
    </source>
</evidence>
<protein>
    <submittedName>
        <fullName evidence="2">Uncharacterized protein</fullName>
    </submittedName>
</protein>
<name>A0A4C1X9K8_EUMVA</name>
<proteinExistence type="predicted"/>
<evidence type="ECO:0000256" key="1">
    <source>
        <dbReference type="SAM" id="MobiDB-lite"/>
    </source>
</evidence>
<dbReference type="Proteomes" id="UP000299102">
    <property type="component" value="Unassembled WGS sequence"/>
</dbReference>
<dbReference type="EMBL" id="BGZK01000750">
    <property type="protein sequence ID" value="GBP59034.1"/>
    <property type="molecule type" value="Genomic_DNA"/>
</dbReference>
<sequence>MFQITPTMLRINIYSQLPKPPVYCSRNSVTLTIAFEAGERGAGVQRSPVTSSASRLTNGRESSCDVWLALEARDGLRADDVRRPAPPAQFDGTFTAQRLW</sequence>
<gene>
    <name evidence="2" type="ORF">EVAR_15037_1</name>
</gene>
<feature type="region of interest" description="Disordered" evidence="1">
    <location>
        <begin position="80"/>
        <end position="100"/>
    </location>
</feature>